<reference evidence="2" key="1">
    <citation type="journal article" date="2011" name="PLoS Biol.">
        <title>Gene gain and loss during evolution of obligate parasitism in the white rust pathogen of Arabidopsis thaliana.</title>
        <authorList>
            <person name="Kemen E."/>
            <person name="Gardiner A."/>
            <person name="Schultz-Larsen T."/>
            <person name="Kemen A.C."/>
            <person name="Balmuth A.L."/>
            <person name="Robert-Seilaniantz A."/>
            <person name="Bailey K."/>
            <person name="Holub E."/>
            <person name="Studholme D.J."/>
            <person name="Maclean D."/>
            <person name="Jones J.D."/>
        </authorList>
    </citation>
    <scope>NUCLEOTIDE SEQUENCE</scope>
</reference>
<dbReference type="AlphaFoldDB" id="F0W098"/>
<sequence>MKKKSRHVLLLLDNDSAHCAEKLLSNVEIEMLPPKTTSVLQTMDVGVIACLKAYFHRMQGCHAVDVADSVIDDEEKSTNDFNKFDVLQAMHWCCDAWESLTQSTIANCLKHTGIMSEDLYELIQGIANVRLESTQ</sequence>
<dbReference type="GO" id="GO:0003676">
    <property type="term" value="F:nucleic acid binding"/>
    <property type="evidence" value="ECO:0007669"/>
    <property type="project" value="InterPro"/>
</dbReference>
<dbReference type="HOGENOM" id="CLU_088458_2_1_1"/>
<feature type="domain" description="DDE-1" evidence="1">
    <location>
        <begin position="3"/>
        <end position="108"/>
    </location>
</feature>
<evidence type="ECO:0000313" key="2">
    <source>
        <dbReference type="EMBL" id="CCA14469.1"/>
    </source>
</evidence>
<proteinExistence type="predicted"/>
<gene>
    <name evidence="2" type="primary">AlNc14C4G540</name>
    <name evidence="2" type="ORF">ALNC14_006120</name>
</gene>
<name>F0W098_9STRA</name>
<accession>F0W098</accession>
<reference evidence="2" key="2">
    <citation type="submission" date="2011-02" db="EMBL/GenBank/DDBJ databases">
        <authorList>
            <person name="MacLean D."/>
        </authorList>
    </citation>
    <scope>NUCLEOTIDE SEQUENCE</scope>
</reference>
<dbReference type="EMBL" id="FR824049">
    <property type="protein sequence ID" value="CCA14469.1"/>
    <property type="molecule type" value="Genomic_DNA"/>
</dbReference>
<evidence type="ECO:0000259" key="1">
    <source>
        <dbReference type="Pfam" id="PF03184"/>
    </source>
</evidence>
<protein>
    <submittedName>
        <fullName evidence="2">PREDICTED: similar to tigger transposable element derived 4 putative</fullName>
    </submittedName>
</protein>
<dbReference type="Pfam" id="PF03184">
    <property type="entry name" value="DDE_1"/>
    <property type="match status" value="1"/>
</dbReference>
<dbReference type="InterPro" id="IPR004875">
    <property type="entry name" value="DDE_SF_endonuclease_dom"/>
</dbReference>
<organism evidence="2">
    <name type="scientific">Albugo laibachii Nc14</name>
    <dbReference type="NCBI Taxonomy" id="890382"/>
    <lineage>
        <taxon>Eukaryota</taxon>
        <taxon>Sar</taxon>
        <taxon>Stramenopiles</taxon>
        <taxon>Oomycota</taxon>
        <taxon>Peronosporomycetes</taxon>
        <taxon>Albuginales</taxon>
        <taxon>Albuginaceae</taxon>
        <taxon>Albugo</taxon>
    </lineage>
</organism>